<dbReference type="CDD" id="cd00018">
    <property type="entry name" value="AP2"/>
    <property type="match status" value="1"/>
</dbReference>
<dbReference type="GO" id="GO:0005634">
    <property type="term" value="C:nucleus"/>
    <property type="evidence" value="ECO:0007669"/>
    <property type="project" value="UniProtKB-SubCell"/>
</dbReference>
<dbReference type="InterPro" id="IPR001471">
    <property type="entry name" value="AP2/ERF_dom"/>
</dbReference>
<evidence type="ECO:0000313" key="9">
    <source>
        <dbReference type="EMBL" id="SPD16731.1"/>
    </source>
</evidence>
<dbReference type="Gene3D" id="3.30.730.10">
    <property type="entry name" value="AP2/ERF domain"/>
    <property type="match status" value="1"/>
</dbReference>
<comment type="subcellular location">
    <subcellularLocation>
        <location evidence="1">Nucleus</location>
    </subcellularLocation>
</comment>
<evidence type="ECO:0000256" key="2">
    <source>
        <dbReference type="ARBA" id="ARBA00022745"/>
    </source>
</evidence>
<sequence length="427" mass="47301">MEEAFRRLNGLTHHTSEPISDHHNPKKCTTTTATPTTTTTTTTSTTTTNTNKRTLKETGTTGTTMRYRGVRRRPWGRYAAEIRDPQSKERRWLGTFDTAEEAACAYDCAARAMRGLKARTNFVYPSSPPHHSATDHHLLPPFNFAKQSQPSLKNTPPNHHRQFGPTSNWSPFSNNHAGGDHYPGSIPQRNSSLNMFLLCDLLSSSSPSSNPSSLAFNHDQFPYMNNGTNSSSLVNPSSNSNTFIPSSSSSSMTLPLIDNHQSYNAAGGSNFNPNPNRLTNPQIDYSSEFFPKEPSDSGLLEEVIHGFFPKPSSKKSDPPEIQTCNVETNPPLVSDMSVAPSLEYGMRRGIKNEHFGCSFDYQGVPVLPQQFENFNGFKNELFGPQATVPYGYEMPAMNLQVGPDTMLDDIFQYPELMSAFAARVQNA</sequence>
<dbReference type="PANTHER" id="PTHR31677">
    <property type="entry name" value="AP2 DOMAIN CLASS TRANSCRIPTION FACTOR"/>
    <property type="match status" value="1"/>
</dbReference>
<dbReference type="GO" id="GO:0009873">
    <property type="term" value="P:ethylene-activated signaling pathway"/>
    <property type="evidence" value="ECO:0007669"/>
    <property type="project" value="UniProtKB-KW"/>
</dbReference>
<dbReference type="InterPro" id="IPR016177">
    <property type="entry name" value="DNA-bd_dom_sf"/>
</dbReference>
<dbReference type="InterPro" id="IPR036955">
    <property type="entry name" value="AP2/ERF_dom_sf"/>
</dbReference>
<feature type="region of interest" description="Disordered" evidence="7">
    <location>
        <begin position="1"/>
        <end position="65"/>
    </location>
</feature>
<keyword evidence="2" id="KW-0936">Ethylene signaling pathway</keyword>
<evidence type="ECO:0000256" key="3">
    <source>
        <dbReference type="ARBA" id="ARBA00023015"/>
    </source>
</evidence>
<feature type="domain" description="AP2/ERF" evidence="8">
    <location>
        <begin position="66"/>
        <end position="123"/>
    </location>
</feature>
<dbReference type="EMBL" id="OIVN01004334">
    <property type="protein sequence ID" value="SPD16731.1"/>
    <property type="molecule type" value="Genomic_DNA"/>
</dbReference>
<protein>
    <recommendedName>
        <fullName evidence="8">AP2/ERF domain-containing protein</fullName>
    </recommendedName>
</protein>
<evidence type="ECO:0000256" key="7">
    <source>
        <dbReference type="SAM" id="MobiDB-lite"/>
    </source>
</evidence>
<keyword evidence="3" id="KW-0805">Transcription regulation</keyword>
<dbReference type="AlphaFoldDB" id="A0A2N9HYK8"/>
<evidence type="ECO:0000256" key="5">
    <source>
        <dbReference type="ARBA" id="ARBA00023163"/>
    </source>
</evidence>
<evidence type="ECO:0000256" key="4">
    <source>
        <dbReference type="ARBA" id="ARBA00023125"/>
    </source>
</evidence>
<dbReference type="Pfam" id="PF00847">
    <property type="entry name" value="AP2"/>
    <property type="match status" value="1"/>
</dbReference>
<dbReference type="SUPFAM" id="SSF54171">
    <property type="entry name" value="DNA-binding domain"/>
    <property type="match status" value="1"/>
</dbReference>
<keyword evidence="4" id="KW-0238">DNA-binding</keyword>
<evidence type="ECO:0000256" key="1">
    <source>
        <dbReference type="ARBA" id="ARBA00004123"/>
    </source>
</evidence>
<feature type="compositionally biased region" description="Basic and acidic residues" evidence="7">
    <location>
        <begin position="14"/>
        <end position="23"/>
    </location>
</feature>
<dbReference type="GO" id="GO:0003677">
    <property type="term" value="F:DNA binding"/>
    <property type="evidence" value="ECO:0007669"/>
    <property type="project" value="UniProtKB-KW"/>
</dbReference>
<dbReference type="PRINTS" id="PR00367">
    <property type="entry name" value="ETHRSPELEMNT"/>
</dbReference>
<evidence type="ECO:0000256" key="6">
    <source>
        <dbReference type="ARBA" id="ARBA00023242"/>
    </source>
</evidence>
<keyword evidence="5" id="KW-0804">Transcription</keyword>
<dbReference type="SMART" id="SM00380">
    <property type="entry name" value="AP2"/>
    <property type="match status" value="1"/>
</dbReference>
<gene>
    <name evidence="9" type="ORF">FSB_LOCUS44613</name>
</gene>
<dbReference type="PANTHER" id="PTHR31677:SF146">
    <property type="entry name" value="ETHYLENE-RESPONSIVE TRANSCRIPTION FACTOR ESR2"/>
    <property type="match status" value="1"/>
</dbReference>
<keyword evidence="6" id="KW-0539">Nucleus</keyword>
<dbReference type="FunFam" id="3.30.730.10:FF:000001">
    <property type="entry name" value="Ethylene-responsive transcription factor 2"/>
    <property type="match status" value="1"/>
</dbReference>
<organism evidence="9">
    <name type="scientific">Fagus sylvatica</name>
    <name type="common">Beechnut</name>
    <dbReference type="NCBI Taxonomy" id="28930"/>
    <lineage>
        <taxon>Eukaryota</taxon>
        <taxon>Viridiplantae</taxon>
        <taxon>Streptophyta</taxon>
        <taxon>Embryophyta</taxon>
        <taxon>Tracheophyta</taxon>
        <taxon>Spermatophyta</taxon>
        <taxon>Magnoliopsida</taxon>
        <taxon>eudicotyledons</taxon>
        <taxon>Gunneridae</taxon>
        <taxon>Pentapetalae</taxon>
        <taxon>rosids</taxon>
        <taxon>fabids</taxon>
        <taxon>Fagales</taxon>
        <taxon>Fagaceae</taxon>
        <taxon>Fagus</taxon>
    </lineage>
</organism>
<reference evidence="9" key="1">
    <citation type="submission" date="2018-02" db="EMBL/GenBank/DDBJ databases">
        <authorList>
            <person name="Cohen D.B."/>
            <person name="Kent A.D."/>
        </authorList>
    </citation>
    <scope>NUCLEOTIDE SEQUENCE</scope>
</reference>
<dbReference type="PROSITE" id="PS51032">
    <property type="entry name" value="AP2_ERF"/>
    <property type="match status" value="1"/>
</dbReference>
<evidence type="ECO:0000259" key="8">
    <source>
        <dbReference type="PROSITE" id="PS51032"/>
    </source>
</evidence>
<accession>A0A2N9HYK8</accession>
<dbReference type="GO" id="GO:0003700">
    <property type="term" value="F:DNA-binding transcription factor activity"/>
    <property type="evidence" value="ECO:0007669"/>
    <property type="project" value="InterPro"/>
</dbReference>
<name>A0A2N9HYK8_FAGSY</name>
<feature type="compositionally biased region" description="Low complexity" evidence="7">
    <location>
        <begin position="29"/>
        <end position="50"/>
    </location>
</feature>
<proteinExistence type="predicted"/>